<accession>A0AAN6PAA9</accession>
<dbReference type="AlphaFoldDB" id="A0AAN6PAA9"/>
<name>A0AAN6PAA9_9PEZI</name>
<gene>
    <name evidence="1" type="ORF">C8A01DRAFT_41222</name>
</gene>
<proteinExistence type="predicted"/>
<comment type="caution">
    <text evidence="1">The sequence shown here is derived from an EMBL/GenBank/DDBJ whole genome shotgun (WGS) entry which is preliminary data.</text>
</comment>
<protein>
    <submittedName>
        <fullName evidence="1">Uncharacterized protein</fullName>
    </submittedName>
</protein>
<sequence length="138" mass="14741">MPKHTLYIAKRSPTTGPTFFEADSHLPDAPGIIFQLRGMPGGFYYPGPENLGATQDGGPGELRDKLEAGEVGVDESAGTQAAVDKIDGILKGVDVVKDESAAWNCQNWALEGFELLKKAGVVYGHLGGEGVRGWLKER</sequence>
<dbReference type="EMBL" id="MU854621">
    <property type="protein sequence ID" value="KAK4032342.1"/>
    <property type="molecule type" value="Genomic_DNA"/>
</dbReference>
<evidence type="ECO:0000313" key="2">
    <source>
        <dbReference type="Proteomes" id="UP001303115"/>
    </source>
</evidence>
<dbReference type="Proteomes" id="UP001303115">
    <property type="component" value="Unassembled WGS sequence"/>
</dbReference>
<evidence type="ECO:0000313" key="1">
    <source>
        <dbReference type="EMBL" id="KAK4032342.1"/>
    </source>
</evidence>
<organism evidence="1 2">
    <name type="scientific">Parachaetomium inaequale</name>
    <dbReference type="NCBI Taxonomy" id="2588326"/>
    <lineage>
        <taxon>Eukaryota</taxon>
        <taxon>Fungi</taxon>
        <taxon>Dikarya</taxon>
        <taxon>Ascomycota</taxon>
        <taxon>Pezizomycotina</taxon>
        <taxon>Sordariomycetes</taxon>
        <taxon>Sordariomycetidae</taxon>
        <taxon>Sordariales</taxon>
        <taxon>Chaetomiaceae</taxon>
        <taxon>Parachaetomium</taxon>
    </lineage>
</organism>
<keyword evidence="2" id="KW-1185">Reference proteome</keyword>
<reference evidence="2" key="1">
    <citation type="journal article" date="2023" name="Mol. Phylogenet. Evol.">
        <title>Genome-scale phylogeny and comparative genomics of the fungal order Sordariales.</title>
        <authorList>
            <person name="Hensen N."/>
            <person name="Bonometti L."/>
            <person name="Westerberg I."/>
            <person name="Brannstrom I.O."/>
            <person name="Guillou S."/>
            <person name="Cros-Aarteil S."/>
            <person name="Calhoun S."/>
            <person name="Haridas S."/>
            <person name="Kuo A."/>
            <person name="Mondo S."/>
            <person name="Pangilinan J."/>
            <person name="Riley R."/>
            <person name="LaButti K."/>
            <person name="Andreopoulos B."/>
            <person name="Lipzen A."/>
            <person name="Chen C."/>
            <person name="Yan M."/>
            <person name="Daum C."/>
            <person name="Ng V."/>
            <person name="Clum A."/>
            <person name="Steindorff A."/>
            <person name="Ohm R.A."/>
            <person name="Martin F."/>
            <person name="Silar P."/>
            <person name="Natvig D.O."/>
            <person name="Lalanne C."/>
            <person name="Gautier V."/>
            <person name="Ament-Velasquez S.L."/>
            <person name="Kruys A."/>
            <person name="Hutchinson M.I."/>
            <person name="Powell A.J."/>
            <person name="Barry K."/>
            <person name="Miller A.N."/>
            <person name="Grigoriev I.V."/>
            <person name="Debuchy R."/>
            <person name="Gladieux P."/>
            <person name="Hiltunen Thoren M."/>
            <person name="Johannesson H."/>
        </authorList>
    </citation>
    <scope>NUCLEOTIDE SEQUENCE [LARGE SCALE GENOMIC DNA]</scope>
    <source>
        <strain evidence="2">CBS 284.82</strain>
    </source>
</reference>